<dbReference type="EMBL" id="JALBUR010000015">
    <property type="protein sequence ID" value="MDX8419862.1"/>
    <property type="molecule type" value="Genomic_DNA"/>
</dbReference>
<evidence type="ECO:0000256" key="1">
    <source>
        <dbReference type="ARBA" id="ARBA00004429"/>
    </source>
</evidence>
<dbReference type="Pfam" id="PF00528">
    <property type="entry name" value="BPD_transp_1"/>
    <property type="match status" value="1"/>
</dbReference>
<feature type="domain" description="ABC transmembrane type-1" evidence="9">
    <location>
        <begin position="76"/>
        <end position="264"/>
    </location>
</feature>
<dbReference type="AlphaFoldDB" id="A0AB35U279"/>
<evidence type="ECO:0000313" key="10">
    <source>
        <dbReference type="EMBL" id="MDX8419862.1"/>
    </source>
</evidence>
<dbReference type="Gene3D" id="1.10.3720.10">
    <property type="entry name" value="MetI-like"/>
    <property type="match status" value="1"/>
</dbReference>
<comment type="subcellular location">
    <subcellularLocation>
        <location evidence="1">Cell inner membrane</location>
        <topology evidence="1">Multi-pass membrane protein</topology>
    </subcellularLocation>
    <subcellularLocation>
        <location evidence="8">Cell membrane</location>
        <topology evidence="8">Multi-pass membrane protein</topology>
    </subcellularLocation>
</comment>
<keyword evidence="11" id="KW-1185">Reference proteome</keyword>
<keyword evidence="3" id="KW-1003">Cell membrane</keyword>
<feature type="transmembrane region" description="Helical" evidence="8">
    <location>
        <begin position="20"/>
        <end position="45"/>
    </location>
</feature>
<dbReference type="PANTHER" id="PTHR43357">
    <property type="entry name" value="INNER MEMBRANE ABC TRANSPORTER PERMEASE PROTEIN YDCV"/>
    <property type="match status" value="1"/>
</dbReference>
<dbReference type="CDD" id="cd06261">
    <property type="entry name" value="TM_PBP2"/>
    <property type="match status" value="1"/>
</dbReference>
<organism evidence="10 11">
    <name type="scientific">Grylomicrobium aquisgranensis</name>
    <dbReference type="NCBI Taxonomy" id="2926318"/>
    <lineage>
        <taxon>Bacteria</taxon>
        <taxon>Bacillati</taxon>
        <taxon>Bacillota</taxon>
        <taxon>Erysipelotrichia</taxon>
        <taxon>Erysipelotrichales</taxon>
        <taxon>Erysipelotrichaceae</taxon>
        <taxon>Grylomicrobium</taxon>
    </lineage>
</organism>
<evidence type="ECO:0000313" key="11">
    <source>
        <dbReference type="Proteomes" id="UP001286174"/>
    </source>
</evidence>
<keyword evidence="4" id="KW-0997">Cell inner membrane</keyword>
<sequence length="279" mass="30927">MPGGIMLKKYYHQVGSKNFWQYIIFAVFVIFFYLPLLNLVMLAFADKYEAPAIIPQKFGFKWWQFVLGQPSLLSSIGTSFILAIVVTIVSAIICVPAAYALARFKFKGRNAFMLSFLLSNAFPRMGLYISIGILFYKLNLIGTFQGVVLIHVVNSMMFMTWIPCGAFRSVYSQMEESARDAGASPLQTFFKITLPMAKPGIVVGAVFTFLGSMEEAQGTLLVGFPQIKTMPVQLYGVIMEYPLTAGPVLSLILIVPAIIVLLCVHKYLSADTISEGFGM</sequence>
<evidence type="ECO:0000259" key="9">
    <source>
        <dbReference type="PROSITE" id="PS50928"/>
    </source>
</evidence>
<gene>
    <name evidence="10" type="ORF">MOZ60_07115</name>
</gene>
<feature type="transmembrane region" description="Helical" evidence="8">
    <location>
        <begin position="114"/>
        <end position="136"/>
    </location>
</feature>
<dbReference type="RefSeq" id="WP_277644620.1">
    <property type="nucleotide sequence ID" value="NZ_JALBUR010000015.1"/>
</dbReference>
<evidence type="ECO:0000256" key="7">
    <source>
        <dbReference type="ARBA" id="ARBA00023136"/>
    </source>
</evidence>
<keyword evidence="6 8" id="KW-1133">Transmembrane helix</keyword>
<feature type="transmembrane region" description="Helical" evidence="8">
    <location>
        <begin position="192"/>
        <end position="211"/>
    </location>
</feature>
<feature type="transmembrane region" description="Helical" evidence="8">
    <location>
        <begin position="244"/>
        <end position="264"/>
    </location>
</feature>
<evidence type="ECO:0000256" key="4">
    <source>
        <dbReference type="ARBA" id="ARBA00022519"/>
    </source>
</evidence>
<keyword evidence="2 8" id="KW-0813">Transport</keyword>
<dbReference type="Proteomes" id="UP001286174">
    <property type="component" value="Unassembled WGS sequence"/>
</dbReference>
<comment type="caution">
    <text evidence="10">The sequence shown here is derived from an EMBL/GenBank/DDBJ whole genome shotgun (WGS) entry which is preliminary data.</text>
</comment>
<evidence type="ECO:0000256" key="8">
    <source>
        <dbReference type="RuleBase" id="RU363032"/>
    </source>
</evidence>
<evidence type="ECO:0000256" key="6">
    <source>
        <dbReference type="ARBA" id="ARBA00022989"/>
    </source>
</evidence>
<dbReference type="PROSITE" id="PS50928">
    <property type="entry name" value="ABC_TM1"/>
    <property type="match status" value="1"/>
</dbReference>
<evidence type="ECO:0000256" key="3">
    <source>
        <dbReference type="ARBA" id="ARBA00022475"/>
    </source>
</evidence>
<evidence type="ECO:0000256" key="2">
    <source>
        <dbReference type="ARBA" id="ARBA00022448"/>
    </source>
</evidence>
<dbReference type="GO" id="GO:0005886">
    <property type="term" value="C:plasma membrane"/>
    <property type="evidence" value="ECO:0007669"/>
    <property type="project" value="UniProtKB-SubCell"/>
</dbReference>
<evidence type="ECO:0000256" key="5">
    <source>
        <dbReference type="ARBA" id="ARBA00022692"/>
    </source>
</evidence>
<dbReference type="SUPFAM" id="SSF161098">
    <property type="entry name" value="MetI-like"/>
    <property type="match status" value="1"/>
</dbReference>
<comment type="similarity">
    <text evidence="8">Belongs to the binding-protein-dependent transport system permease family.</text>
</comment>
<dbReference type="InterPro" id="IPR000515">
    <property type="entry name" value="MetI-like"/>
</dbReference>
<feature type="transmembrane region" description="Helical" evidence="8">
    <location>
        <begin position="148"/>
        <end position="171"/>
    </location>
</feature>
<protein>
    <submittedName>
        <fullName evidence="10">ABC transporter permease subunit</fullName>
    </submittedName>
</protein>
<dbReference type="GO" id="GO:0055085">
    <property type="term" value="P:transmembrane transport"/>
    <property type="evidence" value="ECO:0007669"/>
    <property type="project" value="InterPro"/>
</dbReference>
<reference evidence="10 11" key="1">
    <citation type="submission" date="2022-03" db="EMBL/GenBank/DDBJ databases">
        <title>Novel taxa within the pig intestine.</title>
        <authorList>
            <person name="Wylensek D."/>
            <person name="Bishof K."/>
            <person name="Afrizal A."/>
            <person name="Clavel T."/>
        </authorList>
    </citation>
    <scope>NUCLEOTIDE SEQUENCE [LARGE SCALE GENOMIC DNA]</scope>
    <source>
        <strain evidence="10 11">CLA-KB-P133</strain>
    </source>
</reference>
<keyword evidence="5 8" id="KW-0812">Transmembrane</keyword>
<keyword evidence="7 8" id="KW-0472">Membrane</keyword>
<name>A0AB35U279_9FIRM</name>
<accession>A0AB35U279</accession>
<dbReference type="PANTHER" id="PTHR43357:SF4">
    <property type="entry name" value="INNER MEMBRANE ABC TRANSPORTER PERMEASE PROTEIN YDCV"/>
    <property type="match status" value="1"/>
</dbReference>
<dbReference type="InterPro" id="IPR035906">
    <property type="entry name" value="MetI-like_sf"/>
</dbReference>
<proteinExistence type="inferred from homology"/>
<feature type="transmembrane region" description="Helical" evidence="8">
    <location>
        <begin position="80"/>
        <end position="102"/>
    </location>
</feature>